<evidence type="ECO:0000259" key="2">
    <source>
        <dbReference type="Pfam" id="PF13577"/>
    </source>
</evidence>
<evidence type="ECO:0000256" key="1">
    <source>
        <dbReference type="SAM" id="MobiDB-lite"/>
    </source>
</evidence>
<proteinExistence type="predicted"/>
<dbReference type="EMBL" id="JAWSTH010000150">
    <property type="protein sequence ID" value="MDW5598536.1"/>
    <property type="molecule type" value="Genomic_DNA"/>
</dbReference>
<comment type="caution">
    <text evidence="3">The sequence shown here is derived from an EMBL/GenBank/DDBJ whole genome shotgun (WGS) entry which is preliminary data.</text>
</comment>
<dbReference type="SUPFAM" id="SSF54427">
    <property type="entry name" value="NTF2-like"/>
    <property type="match status" value="1"/>
</dbReference>
<name>A0ABU4HYX0_9ACTN</name>
<organism evidence="3 4">
    <name type="scientific">Conexibacter stalactiti</name>
    <dbReference type="NCBI Taxonomy" id="1940611"/>
    <lineage>
        <taxon>Bacteria</taxon>
        <taxon>Bacillati</taxon>
        <taxon>Actinomycetota</taxon>
        <taxon>Thermoleophilia</taxon>
        <taxon>Solirubrobacterales</taxon>
        <taxon>Conexibacteraceae</taxon>
        <taxon>Conexibacter</taxon>
    </lineage>
</organism>
<feature type="domain" description="SnoaL-like" evidence="2">
    <location>
        <begin position="10"/>
        <end position="139"/>
    </location>
</feature>
<evidence type="ECO:0000313" key="4">
    <source>
        <dbReference type="Proteomes" id="UP001284601"/>
    </source>
</evidence>
<protein>
    <submittedName>
        <fullName evidence="3">Nuclear transport factor 2 family protein</fullName>
    </submittedName>
</protein>
<evidence type="ECO:0000313" key="3">
    <source>
        <dbReference type="EMBL" id="MDW5598536.1"/>
    </source>
</evidence>
<feature type="compositionally biased region" description="Basic and acidic residues" evidence="1">
    <location>
        <begin position="200"/>
        <end position="209"/>
    </location>
</feature>
<keyword evidence="4" id="KW-1185">Reference proteome</keyword>
<reference evidence="4" key="1">
    <citation type="submission" date="2023-07" db="EMBL/GenBank/DDBJ databases">
        <title>Conexibacter stalactiti sp. nov., isolated from stalactites in a lava cave and emended description of the genus Conexibacter.</title>
        <authorList>
            <person name="Lee S.D."/>
        </authorList>
    </citation>
    <scope>NUCLEOTIDE SEQUENCE [LARGE SCALE GENOMIC DNA]</scope>
    <source>
        <strain evidence="4">KCTC 39840</strain>
    </source>
</reference>
<dbReference type="Gene3D" id="3.10.450.50">
    <property type="match status" value="1"/>
</dbReference>
<accession>A0ABU4HYX0</accession>
<dbReference type="RefSeq" id="WP_318601065.1">
    <property type="nucleotide sequence ID" value="NZ_JAWSTH010000150.1"/>
</dbReference>
<dbReference type="Proteomes" id="UP001284601">
    <property type="component" value="Unassembled WGS sequence"/>
</dbReference>
<feature type="region of interest" description="Disordered" evidence="1">
    <location>
        <begin position="186"/>
        <end position="209"/>
    </location>
</feature>
<dbReference type="Pfam" id="PF13577">
    <property type="entry name" value="SnoaL_4"/>
    <property type="match status" value="1"/>
</dbReference>
<dbReference type="InterPro" id="IPR037401">
    <property type="entry name" value="SnoaL-like"/>
</dbReference>
<sequence>MDAELERKLRELVDKQEIREVVLLYARAQERRDGALFASVFHPDAIYEHYEMPPYLIDGDLDGFVAFVEKAWAASPLKSKGLHVPDTLTEVDGDEAFAESHALSLNPVDQEGVRHDYLRTLRFLDRFERRDGVWKIAHRLVLSGGYERWVAASPPPFAGAASPELRSGFYPDDPFYGIRERLRPGSVAQRTTEEQPFYLRDADVAEAGR</sequence>
<dbReference type="InterPro" id="IPR032710">
    <property type="entry name" value="NTF2-like_dom_sf"/>
</dbReference>
<gene>
    <name evidence="3" type="ORF">R7226_29515</name>
</gene>